<dbReference type="UniPathway" id="UPA00904">
    <property type="reaction ID" value="UER00871"/>
</dbReference>
<dbReference type="GO" id="GO:0008930">
    <property type="term" value="F:methylthioadenosine nucleosidase activity"/>
    <property type="evidence" value="ECO:0007669"/>
    <property type="project" value="InterPro"/>
</dbReference>
<dbReference type="KEGG" id="acae:HYG86_05915"/>
<accession>A0A7G9W6M9</accession>
<dbReference type="GO" id="GO:0019284">
    <property type="term" value="P:L-methionine salvage from S-adenosylmethionine"/>
    <property type="evidence" value="ECO:0007669"/>
    <property type="project" value="TreeGrafter"/>
</dbReference>
<dbReference type="GO" id="GO:0008782">
    <property type="term" value="F:adenosylhomocysteine nucleosidase activity"/>
    <property type="evidence" value="ECO:0007669"/>
    <property type="project" value="UniProtKB-EC"/>
</dbReference>
<dbReference type="RefSeq" id="WP_213167997.1">
    <property type="nucleotide sequence ID" value="NZ_CP058559.1"/>
</dbReference>
<dbReference type="InterPro" id="IPR000845">
    <property type="entry name" value="Nucleoside_phosphorylase_d"/>
</dbReference>
<comment type="pathway">
    <text evidence="1">Amino-acid biosynthesis; L-methionine biosynthesis via salvage pathway; S-methyl-5-thio-alpha-D-ribose 1-phosphate from S-methyl-5'-thioadenosine (hydrolase route): step 1/2.</text>
</comment>
<organism evidence="7 8">
    <name type="scientific">Alkalicella caledoniensis</name>
    <dbReference type="NCBI Taxonomy" id="2731377"/>
    <lineage>
        <taxon>Bacteria</taxon>
        <taxon>Bacillati</taxon>
        <taxon>Bacillota</taxon>
        <taxon>Clostridia</taxon>
        <taxon>Eubacteriales</taxon>
        <taxon>Proteinivoracaceae</taxon>
        <taxon>Alkalicella</taxon>
    </lineage>
</organism>
<dbReference type="PANTHER" id="PTHR46832">
    <property type="entry name" value="5'-METHYLTHIOADENOSINE/S-ADENOSYLHOMOCYSTEINE NUCLEOSIDASE"/>
    <property type="match status" value="1"/>
</dbReference>
<dbReference type="Gene3D" id="3.40.50.1580">
    <property type="entry name" value="Nucleoside phosphorylase domain"/>
    <property type="match status" value="1"/>
</dbReference>
<dbReference type="GO" id="GO:0009164">
    <property type="term" value="P:nucleoside catabolic process"/>
    <property type="evidence" value="ECO:0007669"/>
    <property type="project" value="InterPro"/>
</dbReference>
<sequence length="228" mass="25223">MKIIGIMGAMDLEIKLLRDKMNVSNNEKVAGFNYYIGEIEGNQVILTCCGVGKVNAASCTQILIDRYGVDCIINTGIAGGLHNNVKICDVIISDNVTYHDVRKAQMKSCFPYKEFFDGDKELIELALNACKLNNNSDLNYHLGRIVSGESFVSDDNLKKKIVEEYSPHCVEMEGAAIGHVANINDVPFVIIRSISDNADNEATMSYEKFEKISAENSANIVLNMLRTL</sequence>
<feature type="domain" description="Nucleoside phosphorylase" evidence="6">
    <location>
        <begin position="4"/>
        <end position="226"/>
    </location>
</feature>
<reference evidence="7 8" key="1">
    <citation type="submission" date="2020-07" db="EMBL/GenBank/DDBJ databases">
        <title>Alkalicella. sp. LB2 genome.</title>
        <authorList>
            <person name="Postec A."/>
            <person name="Quemeneur M."/>
        </authorList>
    </citation>
    <scope>NUCLEOTIDE SEQUENCE [LARGE SCALE GENOMIC DNA]</scope>
    <source>
        <strain evidence="7 8">LB2</strain>
    </source>
</reference>
<keyword evidence="5" id="KW-0486">Methionine biosynthesis</keyword>
<protein>
    <recommendedName>
        <fullName evidence="2">adenosylhomocysteine nucleosidase</fullName>
        <ecNumber evidence="2">3.2.2.9</ecNumber>
    </recommendedName>
</protein>
<dbReference type="AlphaFoldDB" id="A0A7G9W6M9"/>
<evidence type="ECO:0000313" key="8">
    <source>
        <dbReference type="Proteomes" id="UP000516160"/>
    </source>
</evidence>
<proteinExistence type="predicted"/>
<name>A0A7G9W6M9_ALKCA</name>
<evidence type="ECO:0000259" key="6">
    <source>
        <dbReference type="Pfam" id="PF01048"/>
    </source>
</evidence>
<dbReference type="NCBIfam" id="TIGR01704">
    <property type="entry name" value="MTA_SAH-Nsdase"/>
    <property type="match status" value="1"/>
</dbReference>
<evidence type="ECO:0000256" key="3">
    <source>
        <dbReference type="ARBA" id="ARBA00022605"/>
    </source>
</evidence>
<dbReference type="Pfam" id="PF01048">
    <property type="entry name" value="PNP_UDP_1"/>
    <property type="match status" value="1"/>
</dbReference>
<dbReference type="EMBL" id="CP058559">
    <property type="protein sequence ID" value="QNO14341.1"/>
    <property type="molecule type" value="Genomic_DNA"/>
</dbReference>
<evidence type="ECO:0000256" key="1">
    <source>
        <dbReference type="ARBA" id="ARBA00004945"/>
    </source>
</evidence>
<dbReference type="GO" id="GO:0005829">
    <property type="term" value="C:cytosol"/>
    <property type="evidence" value="ECO:0007669"/>
    <property type="project" value="TreeGrafter"/>
</dbReference>
<dbReference type="PANTHER" id="PTHR46832:SF1">
    <property type="entry name" value="5'-METHYLTHIOADENOSINE_S-ADENOSYLHOMOCYSTEINE NUCLEOSIDASE"/>
    <property type="match status" value="1"/>
</dbReference>
<keyword evidence="3" id="KW-0028">Amino-acid biosynthesis</keyword>
<dbReference type="Proteomes" id="UP000516160">
    <property type="component" value="Chromosome"/>
</dbReference>
<evidence type="ECO:0000313" key="7">
    <source>
        <dbReference type="EMBL" id="QNO14341.1"/>
    </source>
</evidence>
<evidence type="ECO:0000256" key="4">
    <source>
        <dbReference type="ARBA" id="ARBA00022801"/>
    </source>
</evidence>
<gene>
    <name evidence="7" type="ORF">HYG86_05915</name>
</gene>
<dbReference type="SUPFAM" id="SSF53167">
    <property type="entry name" value="Purine and uridine phosphorylases"/>
    <property type="match status" value="1"/>
</dbReference>
<dbReference type="NCBIfam" id="NF004079">
    <property type="entry name" value="PRK05584.1"/>
    <property type="match status" value="1"/>
</dbReference>
<dbReference type="InterPro" id="IPR010049">
    <property type="entry name" value="MTA_SAH_Nsdase"/>
</dbReference>
<dbReference type="InterPro" id="IPR035994">
    <property type="entry name" value="Nucleoside_phosphorylase_sf"/>
</dbReference>
<keyword evidence="4 7" id="KW-0378">Hydrolase</keyword>
<dbReference type="GO" id="GO:0019509">
    <property type="term" value="P:L-methionine salvage from methylthioadenosine"/>
    <property type="evidence" value="ECO:0007669"/>
    <property type="project" value="UniProtKB-UniPathway"/>
</dbReference>
<keyword evidence="8" id="KW-1185">Reference proteome</keyword>
<dbReference type="EC" id="3.2.2.9" evidence="2"/>
<dbReference type="CDD" id="cd09008">
    <property type="entry name" value="MTAN"/>
    <property type="match status" value="1"/>
</dbReference>
<evidence type="ECO:0000256" key="5">
    <source>
        <dbReference type="ARBA" id="ARBA00023167"/>
    </source>
</evidence>
<keyword evidence="7" id="KW-0326">Glycosidase</keyword>
<evidence type="ECO:0000256" key="2">
    <source>
        <dbReference type="ARBA" id="ARBA00011974"/>
    </source>
</evidence>
<dbReference type="NCBIfam" id="NF011286">
    <property type="entry name" value="PRK14697.1"/>
    <property type="match status" value="1"/>
</dbReference>